<sequence length="52" mass="6061">MDSVATRSRPWLALYDASRATLASRLSFTGRARRPRRLPRPRRPHQQHHGGR</sequence>
<feature type="region of interest" description="Disordered" evidence="1">
    <location>
        <begin position="26"/>
        <end position="52"/>
    </location>
</feature>
<keyword evidence="3" id="KW-1185">Reference proteome</keyword>
<protein>
    <submittedName>
        <fullName evidence="2">Uncharacterized protein</fullName>
    </submittedName>
</protein>
<evidence type="ECO:0000313" key="2">
    <source>
        <dbReference type="EMBL" id="GIF82993.1"/>
    </source>
</evidence>
<organism evidence="2 3">
    <name type="scientific">Catellatospora bangladeshensis</name>
    <dbReference type="NCBI Taxonomy" id="310355"/>
    <lineage>
        <taxon>Bacteria</taxon>
        <taxon>Bacillati</taxon>
        <taxon>Actinomycetota</taxon>
        <taxon>Actinomycetes</taxon>
        <taxon>Micromonosporales</taxon>
        <taxon>Micromonosporaceae</taxon>
        <taxon>Catellatospora</taxon>
    </lineage>
</organism>
<dbReference type="EMBL" id="BONF01000026">
    <property type="protein sequence ID" value="GIF82993.1"/>
    <property type="molecule type" value="Genomic_DNA"/>
</dbReference>
<name>A0A8J3NKH1_9ACTN</name>
<reference evidence="2 3" key="1">
    <citation type="submission" date="2021-01" db="EMBL/GenBank/DDBJ databases">
        <title>Whole genome shotgun sequence of Catellatospora bangladeshensis NBRC 107357.</title>
        <authorList>
            <person name="Komaki H."/>
            <person name="Tamura T."/>
        </authorList>
    </citation>
    <scope>NUCLEOTIDE SEQUENCE [LARGE SCALE GENOMIC DNA]</scope>
    <source>
        <strain evidence="2 3">NBRC 107357</strain>
    </source>
</reference>
<feature type="compositionally biased region" description="Basic residues" evidence="1">
    <location>
        <begin position="31"/>
        <end position="52"/>
    </location>
</feature>
<gene>
    <name evidence="2" type="ORF">Cba03nite_43420</name>
</gene>
<accession>A0A8J3NKH1</accession>
<evidence type="ECO:0000256" key="1">
    <source>
        <dbReference type="SAM" id="MobiDB-lite"/>
    </source>
</evidence>
<dbReference type="AlphaFoldDB" id="A0A8J3NKH1"/>
<proteinExistence type="predicted"/>
<dbReference type="Proteomes" id="UP000601223">
    <property type="component" value="Unassembled WGS sequence"/>
</dbReference>
<comment type="caution">
    <text evidence="2">The sequence shown here is derived from an EMBL/GenBank/DDBJ whole genome shotgun (WGS) entry which is preliminary data.</text>
</comment>
<evidence type="ECO:0000313" key="3">
    <source>
        <dbReference type="Proteomes" id="UP000601223"/>
    </source>
</evidence>
<dbReference type="RefSeq" id="WP_203749109.1">
    <property type="nucleotide sequence ID" value="NZ_BONF01000026.1"/>
</dbReference>